<reference evidence="1" key="1">
    <citation type="submission" date="2021-05" db="EMBL/GenBank/DDBJ databases">
        <authorList>
            <person name="Scholz U."/>
            <person name="Mascher M."/>
            <person name="Fiebig A."/>
        </authorList>
    </citation>
    <scope>NUCLEOTIDE SEQUENCE [LARGE SCALE GENOMIC DNA]</scope>
</reference>
<protein>
    <submittedName>
        <fullName evidence="1">Uncharacterized protein</fullName>
    </submittedName>
</protein>
<accession>A0ACD5YV24</accession>
<sequence>MFVIHTYCEPWIGHLLGTYPAECRPIDLLQGRHLGSCSCYSVGNVGFAASDTPDAVFPTIVGRPYRVKMGQPYKAFMQEKDTYVGEEAQSIRGILTLNYPIEHGTVTDWGDMENILNHTFLEELRVAPEEHPVLLTEPPLIPKLNRERMTEVMFETFHVPAMYVAVDGVLAMYASGRTTGTVVACGDGVSTAMSIYEGYALPDATHRLDIAGHDLTDALVKRLAEGGYSFRTTAEWEIVRDIKEKLAYVSLDYEQEMETARTQGDLLVEKRYELPDSKVIRISHERFTCTEILFQPSLEGAGIHEIANESIINCNHREERVVDKEILYGNIVLSGGTTMIPGFADRMTKEITALAPSDVRVNVVAPPERKYSTWIGGSILASLGTFQKMWISKSEYDESGPSIVHNKCFL</sequence>
<evidence type="ECO:0000313" key="2">
    <source>
        <dbReference type="Proteomes" id="UP001732700"/>
    </source>
</evidence>
<dbReference type="Proteomes" id="UP001732700">
    <property type="component" value="Chromosome 6A"/>
</dbReference>
<reference evidence="1" key="2">
    <citation type="submission" date="2025-09" db="UniProtKB">
        <authorList>
            <consortium name="EnsemblPlants"/>
        </authorList>
    </citation>
    <scope>IDENTIFICATION</scope>
</reference>
<keyword evidence="2" id="KW-1185">Reference proteome</keyword>
<proteinExistence type="predicted"/>
<dbReference type="EnsemblPlants" id="AVESA.00010b.r2.6AG1046970.1">
    <property type="protein sequence ID" value="AVESA.00010b.r2.6AG1046970.1.CDS"/>
    <property type="gene ID" value="AVESA.00010b.r2.6AG1046970"/>
</dbReference>
<organism evidence="1 2">
    <name type="scientific">Avena sativa</name>
    <name type="common">Oat</name>
    <dbReference type="NCBI Taxonomy" id="4498"/>
    <lineage>
        <taxon>Eukaryota</taxon>
        <taxon>Viridiplantae</taxon>
        <taxon>Streptophyta</taxon>
        <taxon>Embryophyta</taxon>
        <taxon>Tracheophyta</taxon>
        <taxon>Spermatophyta</taxon>
        <taxon>Magnoliopsida</taxon>
        <taxon>Liliopsida</taxon>
        <taxon>Poales</taxon>
        <taxon>Poaceae</taxon>
        <taxon>BOP clade</taxon>
        <taxon>Pooideae</taxon>
        <taxon>Poodae</taxon>
        <taxon>Poeae</taxon>
        <taxon>Poeae Chloroplast Group 1 (Aveneae type)</taxon>
        <taxon>Aveninae</taxon>
        <taxon>Avena</taxon>
    </lineage>
</organism>
<evidence type="ECO:0000313" key="1">
    <source>
        <dbReference type="EnsemblPlants" id="AVESA.00010b.r2.6AG1046970.1.CDS"/>
    </source>
</evidence>
<name>A0ACD5YV24_AVESA</name>